<dbReference type="InterPro" id="IPR016017">
    <property type="entry name" value="GDNF/GAS1"/>
</dbReference>
<evidence type="ECO:0000256" key="6">
    <source>
        <dbReference type="SAM" id="SignalP"/>
    </source>
</evidence>
<dbReference type="AlphaFoldDB" id="A0A5J5CPR4"/>
<protein>
    <recommendedName>
        <fullName evidence="7">GDNF/GAS1 domain-containing protein</fullName>
    </recommendedName>
</protein>
<gene>
    <name evidence="8" type="ORF">FQN60_014662</name>
</gene>
<keyword evidence="5" id="KW-0325">Glycoprotein</keyword>
<dbReference type="GO" id="GO:0007399">
    <property type="term" value="P:nervous system development"/>
    <property type="evidence" value="ECO:0007669"/>
    <property type="project" value="TreeGrafter"/>
</dbReference>
<evidence type="ECO:0000256" key="1">
    <source>
        <dbReference type="ARBA" id="ARBA00004236"/>
    </source>
</evidence>
<comment type="subcellular location">
    <subcellularLocation>
        <location evidence="1">Cell membrane</location>
    </subcellularLocation>
</comment>
<dbReference type="GO" id="GO:0043235">
    <property type="term" value="C:receptor complex"/>
    <property type="evidence" value="ECO:0007669"/>
    <property type="project" value="TreeGrafter"/>
</dbReference>
<dbReference type="EMBL" id="VOFY01000017">
    <property type="protein sequence ID" value="KAA8583454.1"/>
    <property type="molecule type" value="Genomic_DNA"/>
</dbReference>
<feature type="non-terminal residue" evidence="8">
    <location>
        <position position="235"/>
    </location>
</feature>
<name>A0A5J5CPR4_9PERO</name>
<evidence type="ECO:0000256" key="2">
    <source>
        <dbReference type="ARBA" id="ARBA00022475"/>
    </source>
</evidence>
<evidence type="ECO:0000256" key="3">
    <source>
        <dbReference type="ARBA" id="ARBA00022729"/>
    </source>
</evidence>
<comment type="caution">
    <text evidence="8">The sequence shown here is derived from an EMBL/GenBank/DDBJ whole genome shotgun (WGS) entry which is preliminary data.</text>
</comment>
<sequence>MERKTMILSVLYVLLPLLDVLSYAEENVRAGATRLDCVRASDQCMKEQACSTKYRTMRQCVAGGKESNFSMVAGLEAKDECRSAMDALKQSPLYNCRCKRGMKKEKNCLRIYWGIYQTLQGNDFLEDSPYEPMNSRLSDIFRLAPIMAALPVVMSLLPFINRLSEVFSCLWDHWDHCSPISGKRVGNRGAAPPLRLQAGGVSRAESPHWAEGAPSLRNFRIRVETGELIPIGPYW</sequence>
<dbReference type="Pfam" id="PF02351">
    <property type="entry name" value="GDNF"/>
    <property type="match status" value="1"/>
</dbReference>
<dbReference type="SMART" id="SM00907">
    <property type="entry name" value="GDNF"/>
    <property type="match status" value="1"/>
</dbReference>
<dbReference type="GO" id="GO:0009897">
    <property type="term" value="C:external side of plasma membrane"/>
    <property type="evidence" value="ECO:0007669"/>
    <property type="project" value="TreeGrafter"/>
</dbReference>
<accession>A0A5J5CPR4</accession>
<evidence type="ECO:0000259" key="7">
    <source>
        <dbReference type="SMART" id="SM00907"/>
    </source>
</evidence>
<evidence type="ECO:0000313" key="8">
    <source>
        <dbReference type="EMBL" id="KAA8583454.1"/>
    </source>
</evidence>
<evidence type="ECO:0000256" key="4">
    <source>
        <dbReference type="ARBA" id="ARBA00023136"/>
    </source>
</evidence>
<dbReference type="GO" id="GO:0038023">
    <property type="term" value="F:signaling receptor activity"/>
    <property type="evidence" value="ECO:0007669"/>
    <property type="project" value="InterPro"/>
</dbReference>
<organism evidence="8 9">
    <name type="scientific">Etheostoma spectabile</name>
    <name type="common">orangethroat darter</name>
    <dbReference type="NCBI Taxonomy" id="54343"/>
    <lineage>
        <taxon>Eukaryota</taxon>
        <taxon>Metazoa</taxon>
        <taxon>Chordata</taxon>
        <taxon>Craniata</taxon>
        <taxon>Vertebrata</taxon>
        <taxon>Euteleostomi</taxon>
        <taxon>Actinopterygii</taxon>
        <taxon>Neopterygii</taxon>
        <taxon>Teleostei</taxon>
        <taxon>Neoteleostei</taxon>
        <taxon>Acanthomorphata</taxon>
        <taxon>Eupercaria</taxon>
        <taxon>Perciformes</taxon>
        <taxon>Percoidei</taxon>
        <taxon>Percidae</taxon>
        <taxon>Etheostomatinae</taxon>
        <taxon>Etheostoma</taxon>
    </lineage>
</organism>
<feature type="domain" description="GDNF/GAS1" evidence="7">
    <location>
        <begin position="37"/>
        <end position="120"/>
    </location>
</feature>
<evidence type="ECO:0000256" key="5">
    <source>
        <dbReference type="ARBA" id="ARBA00023180"/>
    </source>
</evidence>
<dbReference type="InterPro" id="IPR003438">
    <property type="entry name" value="GDNF_rcpt"/>
</dbReference>
<evidence type="ECO:0000313" key="9">
    <source>
        <dbReference type="Proteomes" id="UP000327493"/>
    </source>
</evidence>
<keyword evidence="2" id="KW-1003">Cell membrane</keyword>
<dbReference type="Proteomes" id="UP000327493">
    <property type="component" value="Chromosome 17"/>
</dbReference>
<keyword evidence="4" id="KW-0472">Membrane</keyword>
<keyword evidence="3 6" id="KW-0732">Signal</keyword>
<proteinExistence type="predicted"/>
<feature type="signal peptide" evidence="6">
    <location>
        <begin position="1"/>
        <end position="24"/>
    </location>
</feature>
<reference evidence="8 9" key="1">
    <citation type="submission" date="2019-08" db="EMBL/GenBank/DDBJ databases">
        <title>A chromosome-level genome assembly, high-density linkage maps, and genome scans reveal the genomic architecture of hybrid incompatibilities underlying speciation via character displacement in darters (Percidae: Etheostominae).</title>
        <authorList>
            <person name="Moran R.L."/>
            <person name="Catchen J.M."/>
            <person name="Fuller R.C."/>
        </authorList>
    </citation>
    <scope>NUCLEOTIDE SEQUENCE [LARGE SCALE GENOMIC DNA]</scope>
    <source>
        <strain evidence="8">EspeVRDwgs_2016</strain>
        <tissue evidence="8">Muscle</tissue>
    </source>
</reference>
<dbReference type="PANTHER" id="PTHR10269">
    <property type="entry name" value="GDNF RECEPTOR ALPHA"/>
    <property type="match status" value="1"/>
</dbReference>
<keyword evidence="9" id="KW-1185">Reference proteome</keyword>
<feature type="chain" id="PRO_5023861075" description="GDNF/GAS1 domain-containing protein" evidence="6">
    <location>
        <begin position="25"/>
        <end position="235"/>
    </location>
</feature>
<dbReference type="PANTHER" id="PTHR10269:SF3">
    <property type="entry name" value="GDNF FAMILY RECEPTOR ALPHA-1"/>
    <property type="match status" value="1"/>
</dbReference>